<reference evidence="1 2" key="1">
    <citation type="submission" date="2014-07" db="EMBL/GenBank/DDBJ databases">
        <title>Chaperone-usher fimbriae in a diverse selection of Gallibacterium genomes.</title>
        <authorList>
            <person name="Kudirkiene E."/>
            <person name="Bager R.J."/>
            <person name="Johnson T.J."/>
            <person name="Bojesen A.M."/>
        </authorList>
    </citation>
    <scope>NUCLEOTIDE SEQUENCE [LARGE SCALE GENOMIC DNA]</scope>
    <source>
        <strain evidence="1 2">4895</strain>
    </source>
</reference>
<accession>A0A0A2ZRP8</accession>
<dbReference type="InterPro" id="IPR056209">
    <property type="entry name" value="SU10_adaptor"/>
</dbReference>
<protein>
    <submittedName>
        <fullName evidence="1">Uncharacterized protein</fullName>
    </submittedName>
</protein>
<dbReference type="Pfam" id="PF24175">
    <property type="entry name" value="SU10_adaptor"/>
    <property type="match status" value="1"/>
</dbReference>
<evidence type="ECO:0000313" key="2">
    <source>
        <dbReference type="Proteomes" id="UP000030554"/>
    </source>
</evidence>
<evidence type="ECO:0000313" key="1">
    <source>
        <dbReference type="EMBL" id="KGQ59743.1"/>
    </source>
</evidence>
<dbReference type="RefSeq" id="WP_039164533.1">
    <property type="nucleotide sequence ID" value="NZ_JPJQ01000054.1"/>
</dbReference>
<organism evidence="1 2">
    <name type="scientific">Gallibacterium anatis 4895</name>
    <dbReference type="NCBI Taxonomy" id="1396510"/>
    <lineage>
        <taxon>Bacteria</taxon>
        <taxon>Pseudomonadati</taxon>
        <taxon>Pseudomonadota</taxon>
        <taxon>Gammaproteobacteria</taxon>
        <taxon>Pasteurellales</taxon>
        <taxon>Pasteurellaceae</taxon>
        <taxon>Gallibacterium</taxon>
    </lineage>
</organism>
<name>A0A0A2ZRP8_9PAST</name>
<comment type="caution">
    <text evidence="1">The sequence shown here is derived from an EMBL/GenBank/DDBJ whole genome shotgun (WGS) entry which is preliminary data.</text>
</comment>
<sequence length="204" mass="23364">MATVKVSELITRAKTLAQDVDYVQWTLEEWLGWYAECILTISGLRPDAYVETRTLQLKAGSHQKIPDDAFKLLDIICNTKSGRAMRPIERELLYQQYPSWPVEKGTEPHYFTLESLTPREFYVFPAAKEGHEVQAVLSLAPPKAKSEDDVIAVDDWYAPAIVDYLLYRAYLKNAEFSNDFARANHFIQSFYARINGKFGTKGDD</sequence>
<dbReference type="Proteomes" id="UP000030554">
    <property type="component" value="Unassembled WGS sequence"/>
</dbReference>
<dbReference type="EMBL" id="JPJQ01000054">
    <property type="protein sequence ID" value="KGQ59743.1"/>
    <property type="molecule type" value="Genomic_DNA"/>
</dbReference>
<proteinExistence type="predicted"/>
<dbReference type="AlphaFoldDB" id="A0A0A2ZRP8"/>
<gene>
    <name evidence="1" type="ORF">IO48_11020</name>
</gene>